<evidence type="ECO:0000256" key="1">
    <source>
        <dbReference type="SAM" id="MobiDB-lite"/>
    </source>
</evidence>
<dbReference type="PROSITE" id="PS51767">
    <property type="entry name" value="PEPTIDASE_A1"/>
    <property type="match status" value="1"/>
</dbReference>
<feature type="compositionally biased region" description="Polar residues" evidence="1">
    <location>
        <begin position="502"/>
        <end position="512"/>
    </location>
</feature>
<keyword evidence="2" id="KW-0472">Membrane</keyword>
<evidence type="ECO:0000256" key="2">
    <source>
        <dbReference type="SAM" id="Phobius"/>
    </source>
</evidence>
<feature type="region of interest" description="Disordered" evidence="1">
    <location>
        <begin position="501"/>
        <end position="712"/>
    </location>
</feature>
<dbReference type="Gene3D" id="2.40.70.10">
    <property type="entry name" value="Acid Proteases"/>
    <property type="match status" value="2"/>
</dbReference>
<feature type="compositionally biased region" description="Basic and acidic residues" evidence="1">
    <location>
        <begin position="621"/>
        <end position="631"/>
    </location>
</feature>
<dbReference type="AlphaFoldDB" id="A0A9P5C3L7"/>
<gene>
    <name evidence="4" type="ORF">E8E12_009760</name>
</gene>
<protein>
    <recommendedName>
        <fullName evidence="3">Peptidase A1 domain-containing protein</fullName>
    </recommendedName>
</protein>
<accession>A0A9P5C3L7</accession>
<organism evidence="4 5">
    <name type="scientific">Didymella heteroderae</name>
    <dbReference type="NCBI Taxonomy" id="1769908"/>
    <lineage>
        <taxon>Eukaryota</taxon>
        <taxon>Fungi</taxon>
        <taxon>Dikarya</taxon>
        <taxon>Ascomycota</taxon>
        <taxon>Pezizomycotina</taxon>
        <taxon>Dothideomycetes</taxon>
        <taxon>Pleosporomycetidae</taxon>
        <taxon>Pleosporales</taxon>
        <taxon>Pleosporineae</taxon>
        <taxon>Didymellaceae</taxon>
        <taxon>Didymella</taxon>
    </lineage>
</organism>
<dbReference type="InterPro" id="IPR033121">
    <property type="entry name" value="PEPTIDASE_A1"/>
</dbReference>
<feature type="transmembrane region" description="Helical" evidence="2">
    <location>
        <begin position="443"/>
        <end position="466"/>
    </location>
</feature>
<dbReference type="Proteomes" id="UP000758155">
    <property type="component" value="Unassembled WGS sequence"/>
</dbReference>
<dbReference type="EMBL" id="SWKV01000014">
    <property type="protein sequence ID" value="KAF3042988.1"/>
    <property type="molecule type" value="Genomic_DNA"/>
</dbReference>
<keyword evidence="2" id="KW-0812">Transmembrane</keyword>
<feature type="compositionally biased region" description="Low complexity" evidence="1">
    <location>
        <begin position="655"/>
        <end position="664"/>
    </location>
</feature>
<sequence>MHLRKRADPPLLPKRPTIVSSTGRFEGNDGKWSTFNINVNSDSNGENGQNFRVLISTSSPITLLPRQDSWCNPACAGRRGVQPYRGEQSVRGLQTTDTWKQWGIYDIPLPDWYSDTFLNKTANQTLNGLWGLTNVGLGETSKQSPVLKDCPVAGFTFQDFFMGSFGLAVGDVGTTSGATKTFLSQYEARGEVASHSYAYGAGAYYRNGGKGVPGSLVLGGYDKSRMTDQGYSIAMANGVNTTLVVGVPSITYAATPGVDSTSISLTLPTGRTPSPFLANIDSTIPFLVLPDVICDQFQDKFKLGYDSDLNLYTVNSSSHDYNTQQNATVTFKIGDSLQDSINFASIALPYAAFDLQYGDATGEESVNYFPIKKSKDGIYTLGRAFLQEAYVVVDYERSNFTVAPAMYSNPMPAENLVTIFNKTYTLDGSGNAPNSSGGLGPGAIAGTVVGIVVAFGIAGVLAFCWWRKRKTKQEAAQKPYEIPQVDPTLAGQEVKYRRVSELTGSDLPNSPKTPLAGYYSADHKSVPPISEMSPDSPPVELYSPPPESASDVDGGRDYFTAGKVLRRGAQRDHASSGHNTPGTPIAELPGDETQYHTPGVSPLSSPLHSRGPSDASLSTNIDERLADHEKGASTSRPTPPTETAADDEAVGPGNETQAEATTETTAERRPSHQRGLSNATIASDSTAVSQPTPEEQARWDSEPASGGRPLSQ</sequence>
<dbReference type="Pfam" id="PF00026">
    <property type="entry name" value="Asp"/>
    <property type="match status" value="1"/>
</dbReference>
<proteinExistence type="predicted"/>
<dbReference type="SUPFAM" id="SSF50630">
    <property type="entry name" value="Acid proteases"/>
    <property type="match status" value="1"/>
</dbReference>
<keyword evidence="2" id="KW-1133">Transmembrane helix</keyword>
<dbReference type="OrthoDB" id="4074350at2759"/>
<evidence type="ECO:0000259" key="3">
    <source>
        <dbReference type="PROSITE" id="PS51767"/>
    </source>
</evidence>
<dbReference type="InterPro" id="IPR021109">
    <property type="entry name" value="Peptidase_aspartic_dom_sf"/>
</dbReference>
<feature type="compositionally biased region" description="Polar residues" evidence="1">
    <location>
        <begin position="674"/>
        <end position="693"/>
    </location>
</feature>
<evidence type="ECO:0000313" key="5">
    <source>
        <dbReference type="Proteomes" id="UP000758155"/>
    </source>
</evidence>
<feature type="domain" description="Peptidase A1" evidence="3">
    <location>
        <begin position="38"/>
        <end position="403"/>
    </location>
</feature>
<feature type="region of interest" description="Disordered" evidence="1">
    <location>
        <begin position="1"/>
        <end position="25"/>
    </location>
</feature>
<evidence type="ECO:0000313" key="4">
    <source>
        <dbReference type="EMBL" id="KAF3042988.1"/>
    </source>
</evidence>
<reference evidence="4" key="1">
    <citation type="submission" date="2019-04" db="EMBL/GenBank/DDBJ databases">
        <title>Sequencing of skin fungus with MAO and IRED activity.</title>
        <authorList>
            <person name="Marsaioli A.J."/>
            <person name="Bonatto J.M.C."/>
            <person name="Reis Junior O."/>
        </authorList>
    </citation>
    <scope>NUCLEOTIDE SEQUENCE</scope>
    <source>
        <strain evidence="4">28M1</strain>
    </source>
</reference>
<keyword evidence="5" id="KW-1185">Reference proteome</keyword>
<comment type="caution">
    <text evidence="4">The sequence shown here is derived from an EMBL/GenBank/DDBJ whole genome shotgun (WGS) entry which is preliminary data.</text>
</comment>
<name>A0A9P5C3L7_9PLEO</name>